<evidence type="ECO:0000259" key="2">
    <source>
        <dbReference type="SMART" id="SM00563"/>
    </source>
</evidence>
<reference evidence="3" key="1">
    <citation type="submission" date="2018-05" db="EMBL/GenBank/DDBJ databases">
        <authorList>
            <person name="Lanie J.A."/>
            <person name="Ng W.-L."/>
            <person name="Kazmierczak K.M."/>
            <person name="Andrzejewski T.M."/>
            <person name="Davidsen T.M."/>
            <person name="Wayne K.J."/>
            <person name="Tettelin H."/>
            <person name="Glass J.I."/>
            <person name="Rusch D."/>
            <person name="Podicherti R."/>
            <person name="Tsui H.-C.T."/>
            <person name="Winkler M.E."/>
        </authorList>
    </citation>
    <scope>NUCLEOTIDE SEQUENCE</scope>
</reference>
<sequence>VDDEITQAVMARQEIARYLRGGPGLTPGQAQERISAYLEELRTTQRYSVYRNLKHPLYPILRKVLRHPEQVEEIRAATRSNRVVYASNHKSHIDYLVELLVLDENDIRPPVIAAGINLFNGAMGLLNRHVTGAIPIRRNSRDPAYLATLRAYVAEIVHRHDLFLYLEGGRSYSGEFKSLKTGLLQAVMHARHPDAVIVPVAIAYDLVLEDQTLAHQGVKRRQRPFAAEVAEMVRYAVGYESRAFVTFGQPIPLEKADPESRRDLVTLTRHTRDAIGKLYKVLPTALLSAALRPSMHRQDLQDRIDQLLDALRLVNANLDVESGRDAVDRATEPLATRGIIVVEGERYRVRDRQVLRYYGRSLRHLLRDRGGSNLTH</sequence>
<dbReference type="GO" id="GO:0006629">
    <property type="term" value="P:lipid metabolic process"/>
    <property type="evidence" value="ECO:0007669"/>
    <property type="project" value="InterPro"/>
</dbReference>
<accession>A0A381SMY5</accession>
<dbReference type="GO" id="GO:0012505">
    <property type="term" value="C:endomembrane system"/>
    <property type="evidence" value="ECO:0007669"/>
    <property type="project" value="UniProtKB-SubCell"/>
</dbReference>
<protein>
    <recommendedName>
        <fullName evidence="2">Phospholipid/glycerol acyltransferase domain-containing protein</fullName>
    </recommendedName>
</protein>
<dbReference type="AlphaFoldDB" id="A0A381SMY5"/>
<dbReference type="InterPro" id="IPR022284">
    <property type="entry name" value="GPAT/DHAPAT"/>
</dbReference>
<name>A0A381SMY5_9ZZZZ</name>
<dbReference type="SMART" id="SM00563">
    <property type="entry name" value="PlsC"/>
    <property type="match status" value="1"/>
</dbReference>
<feature type="domain" description="Phospholipid/glycerol acyltransferase" evidence="2">
    <location>
        <begin position="83"/>
        <end position="205"/>
    </location>
</feature>
<evidence type="ECO:0000313" key="3">
    <source>
        <dbReference type="EMBL" id="SVA04784.1"/>
    </source>
</evidence>
<feature type="non-terminal residue" evidence="3">
    <location>
        <position position="1"/>
    </location>
</feature>
<organism evidence="3">
    <name type="scientific">marine metagenome</name>
    <dbReference type="NCBI Taxonomy" id="408172"/>
    <lineage>
        <taxon>unclassified sequences</taxon>
        <taxon>metagenomes</taxon>
        <taxon>ecological metagenomes</taxon>
    </lineage>
</organism>
<dbReference type="EMBL" id="UINC01003264">
    <property type="protein sequence ID" value="SVA04784.1"/>
    <property type="molecule type" value="Genomic_DNA"/>
</dbReference>
<dbReference type="GO" id="GO:0008374">
    <property type="term" value="F:O-acyltransferase activity"/>
    <property type="evidence" value="ECO:0007669"/>
    <property type="project" value="InterPro"/>
</dbReference>
<dbReference type="SUPFAM" id="SSF69593">
    <property type="entry name" value="Glycerol-3-phosphate (1)-acyltransferase"/>
    <property type="match status" value="1"/>
</dbReference>
<dbReference type="InterPro" id="IPR002123">
    <property type="entry name" value="Plipid/glycerol_acylTrfase"/>
</dbReference>
<proteinExistence type="predicted"/>
<dbReference type="Pfam" id="PF01553">
    <property type="entry name" value="Acyltransferase"/>
    <property type="match status" value="1"/>
</dbReference>
<comment type="subcellular location">
    <subcellularLocation>
        <location evidence="1">Endomembrane system</location>
        <topology evidence="1">Peripheral membrane protein</topology>
    </subcellularLocation>
</comment>
<gene>
    <name evidence="3" type="ORF">METZ01_LOCUS57638</name>
</gene>
<dbReference type="PANTHER" id="PTHR12563:SF17">
    <property type="entry name" value="DIHYDROXYACETONE PHOSPHATE ACYLTRANSFERASE"/>
    <property type="match status" value="1"/>
</dbReference>
<evidence type="ECO:0000256" key="1">
    <source>
        <dbReference type="ARBA" id="ARBA00004184"/>
    </source>
</evidence>
<dbReference type="PANTHER" id="PTHR12563">
    <property type="entry name" value="GLYCEROL-3-PHOSPHATE ACYLTRANSFERASE"/>
    <property type="match status" value="1"/>
</dbReference>